<dbReference type="InterPro" id="IPR050398">
    <property type="entry name" value="HssS/ArlS-like"/>
</dbReference>
<comment type="subcellular location">
    <subcellularLocation>
        <location evidence="2">Cell membrane</location>
        <topology evidence="2">Multi-pass membrane protein</topology>
    </subcellularLocation>
</comment>
<reference evidence="17 18" key="1">
    <citation type="submission" date="2024-11" db="EMBL/GenBank/DDBJ databases">
        <authorList>
            <person name="Heng Y.C."/>
            <person name="Lim A.C.H."/>
            <person name="Lee J.K.Y."/>
            <person name="Kittelmann S."/>
        </authorList>
    </citation>
    <scope>NUCLEOTIDE SEQUENCE [LARGE SCALE GENOMIC DNA]</scope>
    <source>
        <strain evidence="17 18">WILCCON 0114</strain>
    </source>
</reference>
<evidence type="ECO:0000256" key="10">
    <source>
        <dbReference type="ARBA" id="ARBA00022840"/>
    </source>
</evidence>
<evidence type="ECO:0000256" key="6">
    <source>
        <dbReference type="ARBA" id="ARBA00022679"/>
    </source>
</evidence>
<dbReference type="RefSeq" id="WP_406785914.1">
    <property type="nucleotide sequence ID" value="NZ_JBJIAA010000001.1"/>
</dbReference>
<evidence type="ECO:0000256" key="11">
    <source>
        <dbReference type="ARBA" id="ARBA00022989"/>
    </source>
</evidence>
<dbReference type="Gene3D" id="3.30.450.20">
    <property type="entry name" value="PAS domain"/>
    <property type="match status" value="1"/>
</dbReference>
<dbReference type="SMART" id="SM00388">
    <property type="entry name" value="HisKA"/>
    <property type="match status" value="1"/>
</dbReference>
<dbReference type="Gene3D" id="1.10.8.500">
    <property type="entry name" value="HAMP domain in histidine kinase"/>
    <property type="match status" value="1"/>
</dbReference>
<accession>A0ABW8T996</accession>
<keyword evidence="6" id="KW-0808">Transferase</keyword>
<dbReference type="InterPro" id="IPR036097">
    <property type="entry name" value="HisK_dim/P_sf"/>
</dbReference>
<evidence type="ECO:0000256" key="9">
    <source>
        <dbReference type="ARBA" id="ARBA00022777"/>
    </source>
</evidence>
<feature type="domain" description="Histidine kinase" evidence="15">
    <location>
        <begin position="250"/>
        <end position="463"/>
    </location>
</feature>
<keyword evidence="9 17" id="KW-0418">Kinase</keyword>
<dbReference type="InterPro" id="IPR003660">
    <property type="entry name" value="HAMP_dom"/>
</dbReference>
<dbReference type="SMART" id="SM00387">
    <property type="entry name" value="HATPase_c"/>
    <property type="match status" value="1"/>
</dbReference>
<evidence type="ECO:0000256" key="3">
    <source>
        <dbReference type="ARBA" id="ARBA00012438"/>
    </source>
</evidence>
<evidence type="ECO:0000256" key="12">
    <source>
        <dbReference type="ARBA" id="ARBA00023012"/>
    </source>
</evidence>
<dbReference type="CDD" id="cd00082">
    <property type="entry name" value="HisKA"/>
    <property type="match status" value="1"/>
</dbReference>
<keyword evidence="7 14" id="KW-0812">Transmembrane</keyword>
<evidence type="ECO:0000256" key="2">
    <source>
        <dbReference type="ARBA" id="ARBA00004651"/>
    </source>
</evidence>
<dbReference type="PANTHER" id="PTHR45528">
    <property type="entry name" value="SENSOR HISTIDINE KINASE CPXA"/>
    <property type="match status" value="1"/>
</dbReference>
<name>A0ABW8T996_9CLOT</name>
<evidence type="ECO:0000256" key="4">
    <source>
        <dbReference type="ARBA" id="ARBA00022475"/>
    </source>
</evidence>
<gene>
    <name evidence="17" type="ORF">ACJDT4_00905</name>
</gene>
<dbReference type="Gene3D" id="3.30.565.10">
    <property type="entry name" value="Histidine kinase-like ATPase, C-terminal domain"/>
    <property type="match status" value="1"/>
</dbReference>
<dbReference type="Pfam" id="PF00672">
    <property type="entry name" value="HAMP"/>
    <property type="match status" value="1"/>
</dbReference>
<evidence type="ECO:0000313" key="18">
    <source>
        <dbReference type="Proteomes" id="UP001623592"/>
    </source>
</evidence>
<comment type="catalytic activity">
    <reaction evidence="1">
        <text>ATP + protein L-histidine = ADP + protein N-phospho-L-histidine.</text>
        <dbReference type="EC" id="2.7.13.3"/>
    </reaction>
</comment>
<dbReference type="Gene3D" id="1.10.287.130">
    <property type="match status" value="1"/>
</dbReference>
<dbReference type="PANTHER" id="PTHR45528:SF1">
    <property type="entry name" value="SENSOR HISTIDINE KINASE CPXA"/>
    <property type="match status" value="1"/>
</dbReference>
<dbReference type="Pfam" id="PF23846">
    <property type="entry name" value="Cache_WalK"/>
    <property type="match status" value="1"/>
</dbReference>
<proteinExistence type="predicted"/>
<evidence type="ECO:0000259" key="16">
    <source>
        <dbReference type="PROSITE" id="PS50885"/>
    </source>
</evidence>
<dbReference type="CDD" id="cd00075">
    <property type="entry name" value="HATPase"/>
    <property type="match status" value="1"/>
</dbReference>
<dbReference type="GO" id="GO:0016301">
    <property type="term" value="F:kinase activity"/>
    <property type="evidence" value="ECO:0007669"/>
    <property type="project" value="UniProtKB-KW"/>
</dbReference>
<evidence type="ECO:0000256" key="7">
    <source>
        <dbReference type="ARBA" id="ARBA00022692"/>
    </source>
</evidence>
<dbReference type="CDD" id="cd06225">
    <property type="entry name" value="HAMP"/>
    <property type="match status" value="1"/>
</dbReference>
<dbReference type="InterPro" id="IPR003594">
    <property type="entry name" value="HATPase_dom"/>
</dbReference>
<dbReference type="InterPro" id="IPR036890">
    <property type="entry name" value="HATPase_C_sf"/>
</dbReference>
<dbReference type="Pfam" id="PF02518">
    <property type="entry name" value="HATPase_c"/>
    <property type="match status" value="1"/>
</dbReference>
<dbReference type="SUPFAM" id="SSF47384">
    <property type="entry name" value="Homodimeric domain of signal transducing histidine kinase"/>
    <property type="match status" value="1"/>
</dbReference>
<evidence type="ECO:0000256" key="14">
    <source>
        <dbReference type="SAM" id="Phobius"/>
    </source>
</evidence>
<dbReference type="Pfam" id="PF00512">
    <property type="entry name" value="HisKA"/>
    <property type="match status" value="1"/>
</dbReference>
<dbReference type="EMBL" id="JBJIAA010000001">
    <property type="protein sequence ID" value="MFL0248965.1"/>
    <property type="molecule type" value="Genomic_DNA"/>
</dbReference>
<protein>
    <recommendedName>
        <fullName evidence="3">histidine kinase</fullName>
        <ecNumber evidence="3">2.7.13.3</ecNumber>
    </recommendedName>
</protein>
<dbReference type="InterPro" id="IPR029151">
    <property type="entry name" value="Sensor-like_sf"/>
</dbReference>
<keyword evidence="4" id="KW-1003">Cell membrane</keyword>
<feature type="domain" description="HAMP" evidence="16">
    <location>
        <begin position="190"/>
        <end position="242"/>
    </location>
</feature>
<dbReference type="SUPFAM" id="SSF55874">
    <property type="entry name" value="ATPase domain of HSP90 chaperone/DNA topoisomerase II/histidine kinase"/>
    <property type="match status" value="1"/>
</dbReference>
<dbReference type="EC" id="2.7.13.3" evidence="3"/>
<dbReference type="InterPro" id="IPR057640">
    <property type="entry name" value="Cache_WalK"/>
</dbReference>
<dbReference type="InterPro" id="IPR005467">
    <property type="entry name" value="His_kinase_dom"/>
</dbReference>
<feature type="transmembrane region" description="Helical" evidence="14">
    <location>
        <begin position="12"/>
        <end position="33"/>
    </location>
</feature>
<dbReference type="SUPFAM" id="SSF158472">
    <property type="entry name" value="HAMP domain-like"/>
    <property type="match status" value="1"/>
</dbReference>
<dbReference type="Proteomes" id="UP001623592">
    <property type="component" value="Unassembled WGS sequence"/>
</dbReference>
<evidence type="ECO:0000313" key="17">
    <source>
        <dbReference type="EMBL" id="MFL0248965.1"/>
    </source>
</evidence>
<evidence type="ECO:0000256" key="1">
    <source>
        <dbReference type="ARBA" id="ARBA00000085"/>
    </source>
</evidence>
<dbReference type="PRINTS" id="PR00344">
    <property type="entry name" value="BCTRLSENSOR"/>
</dbReference>
<keyword evidence="11 14" id="KW-1133">Transmembrane helix</keyword>
<evidence type="ECO:0000256" key="8">
    <source>
        <dbReference type="ARBA" id="ARBA00022741"/>
    </source>
</evidence>
<keyword evidence="18" id="KW-1185">Reference proteome</keyword>
<organism evidence="17 18">
    <name type="scientific">Clostridium neuense</name>
    <dbReference type="NCBI Taxonomy" id="1728934"/>
    <lineage>
        <taxon>Bacteria</taxon>
        <taxon>Bacillati</taxon>
        <taxon>Bacillota</taxon>
        <taxon>Clostridia</taxon>
        <taxon>Eubacteriales</taxon>
        <taxon>Clostridiaceae</taxon>
        <taxon>Clostridium</taxon>
    </lineage>
</organism>
<dbReference type="PROSITE" id="PS50885">
    <property type="entry name" value="HAMP"/>
    <property type="match status" value="1"/>
</dbReference>
<dbReference type="InterPro" id="IPR004358">
    <property type="entry name" value="Sig_transdc_His_kin-like_C"/>
</dbReference>
<evidence type="ECO:0000259" key="15">
    <source>
        <dbReference type="PROSITE" id="PS50109"/>
    </source>
</evidence>
<keyword evidence="5" id="KW-0597">Phosphoprotein</keyword>
<keyword evidence="12" id="KW-0902">Two-component regulatory system</keyword>
<dbReference type="PROSITE" id="PS50109">
    <property type="entry name" value="HIS_KIN"/>
    <property type="match status" value="1"/>
</dbReference>
<keyword evidence="10" id="KW-0067">ATP-binding</keyword>
<comment type="caution">
    <text evidence="17">The sequence shown here is derived from an EMBL/GenBank/DDBJ whole genome shotgun (WGS) entry which is preliminary data.</text>
</comment>
<dbReference type="SMART" id="SM00304">
    <property type="entry name" value="HAMP"/>
    <property type="match status" value="1"/>
</dbReference>
<evidence type="ECO:0000256" key="13">
    <source>
        <dbReference type="ARBA" id="ARBA00023136"/>
    </source>
</evidence>
<evidence type="ECO:0000256" key="5">
    <source>
        <dbReference type="ARBA" id="ARBA00022553"/>
    </source>
</evidence>
<keyword evidence="8" id="KW-0547">Nucleotide-binding</keyword>
<sequence length="463" mass="51884">MSLKGIRARLLGSYLFIIVVTVVSFELFFIIAVDKYYYNNIENLLLNQIRVSANFYDTYLSTNTLKENVQNNADVFWNNTHAEVQIIDNSGNMLMDSIGNFVETKVKSKDVKKALHGEAGKVIAWDKNSKEKVLCISYPLKSKGKIEGVLRFITSVEDVDMTIIKISFVLILIGISIIAIGGMSSMFLSNSIVRPLREITEMAKKISSGNFNERIVKKRDDEIGELSDTINVMADEILKNDKLKNEFMASVSHELRTPLTSIKGWASTIRTGNLDDKEEIISGLNIIEAESDRLSKLVEELLDFSKFISGKIVLKRNDVNIVNTILYIQKQMSLKALRSNIKFVVTMDDNIPIVLVDENRIKQVLINVLDNAFKFTEENGTVELKVKSENGNLIMTVKDSGIGIPESDLPRVTEKFFKGKSSKSSNGIGLSICKEIVELHNGKIEIFSEPGNGTEVRITIPIL</sequence>
<keyword evidence="13 14" id="KW-0472">Membrane</keyword>
<feature type="transmembrane region" description="Helical" evidence="14">
    <location>
        <begin position="166"/>
        <end position="188"/>
    </location>
</feature>
<dbReference type="InterPro" id="IPR003661">
    <property type="entry name" value="HisK_dim/P_dom"/>
</dbReference>
<dbReference type="SUPFAM" id="SSF103190">
    <property type="entry name" value="Sensory domain-like"/>
    <property type="match status" value="1"/>
</dbReference>